<dbReference type="Proteomes" id="UP000065511">
    <property type="component" value="Chromosome"/>
</dbReference>
<dbReference type="InterPro" id="IPR000182">
    <property type="entry name" value="GNAT_dom"/>
</dbReference>
<keyword evidence="4" id="KW-1185">Reference proteome</keyword>
<dbReference type="InterPro" id="IPR051531">
    <property type="entry name" value="N-acetyltransferase"/>
</dbReference>
<protein>
    <submittedName>
        <fullName evidence="2">GNAT family acetyltransferase</fullName>
    </submittedName>
</protein>
<dbReference type="PANTHER" id="PTHR43792">
    <property type="entry name" value="GNAT FAMILY, PUTATIVE (AFU_ORTHOLOGUE AFUA_3G00765)-RELATED-RELATED"/>
    <property type="match status" value="1"/>
</dbReference>
<dbReference type="Pfam" id="PF13302">
    <property type="entry name" value="Acetyltransf_3"/>
    <property type="match status" value="1"/>
</dbReference>
<feature type="domain" description="N-acetyltransferase" evidence="1">
    <location>
        <begin position="7"/>
        <end position="169"/>
    </location>
</feature>
<gene>
    <name evidence="2" type="ORF">ATZ33_08215</name>
    <name evidence="3" type="ORF">RV15_GL001788</name>
</gene>
<dbReference type="KEGG" id="ess:ATZ33_08215"/>
<evidence type="ECO:0000313" key="5">
    <source>
        <dbReference type="Proteomes" id="UP000183039"/>
    </source>
</evidence>
<evidence type="ECO:0000313" key="4">
    <source>
        <dbReference type="Proteomes" id="UP000065511"/>
    </source>
</evidence>
<dbReference type="PROSITE" id="PS51186">
    <property type="entry name" value="GNAT"/>
    <property type="match status" value="1"/>
</dbReference>
<dbReference type="Gene3D" id="3.40.630.30">
    <property type="match status" value="1"/>
</dbReference>
<name>A0A0S3KAN8_9ENTE</name>
<accession>A0A0S3KAN8</accession>
<organism evidence="3 5">
    <name type="scientific">Enterococcus silesiacus</name>
    <dbReference type="NCBI Taxonomy" id="332949"/>
    <lineage>
        <taxon>Bacteria</taxon>
        <taxon>Bacillati</taxon>
        <taxon>Bacillota</taxon>
        <taxon>Bacilli</taxon>
        <taxon>Lactobacillales</taxon>
        <taxon>Enterococcaceae</taxon>
        <taxon>Enterococcus</taxon>
    </lineage>
</organism>
<evidence type="ECO:0000259" key="1">
    <source>
        <dbReference type="PROSITE" id="PS51186"/>
    </source>
</evidence>
<dbReference type="RefSeq" id="WP_071878779.1">
    <property type="nucleotide sequence ID" value="NZ_JXLC01000025.1"/>
</dbReference>
<evidence type="ECO:0000313" key="2">
    <source>
        <dbReference type="EMBL" id="ALS01351.1"/>
    </source>
</evidence>
<evidence type="ECO:0000313" key="3">
    <source>
        <dbReference type="EMBL" id="OJG88603.1"/>
    </source>
</evidence>
<dbReference type="OrthoDB" id="9798081at2"/>
<dbReference type="SUPFAM" id="SSF55729">
    <property type="entry name" value="Acyl-CoA N-acyltransferases (Nat)"/>
    <property type="match status" value="1"/>
</dbReference>
<dbReference type="GO" id="GO:0016747">
    <property type="term" value="F:acyltransferase activity, transferring groups other than amino-acyl groups"/>
    <property type="evidence" value="ECO:0007669"/>
    <property type="project" value="InterPro"/>
</dbReference>
<dbReference type="EMBL" id="JXLC01000025">
    <property type="protein sequence ID" value="OJG88603.1"/>
    <property type="molecule type" value="Genomic_DNA"/>
</dbReference>
<dbReference type="Proteomes" id="UP000183039">
    <property type="component" value="Unassembled WGS sequence"/>
</dbReference>
<reference evidence="3 5" key="1">
    <citation type="submission" date="2014-12" db="EMBL/GenBank/DDBJ databases">
        <title>Draft genome sequences of 29 type strains of Enterococci.</title>
        <authorList>
            <person name="Zhong Z."/>
            <person name="Sun Z."/>
            <person name="Liu W."/>
            <person name="Zhang W."/>
            <person name="Zhang H."/>
        </authorList>
    </citation>
    <scope>NUCLEOTIDE SEQUENCE [LARGE SCALE GENOMIC DNA]</scope>
    <source>
        <strain evidence="3 5">DSM 22801</strain>
    </source>
</reference>
<proteinExistence type="predicted"/>
<sequence>MIETARLIIRKIEEAKLDMEALYTILSDKNVNKYLPWYPVRDRGEARDFYKTRIEPYYQKENGYYFLVCFKESNNPVGYVTVSGSESHDFGYGLLEEYWGQGLITEACVAIIQFLKAQEWSYITATHDIHNVGSGKVMEKLGMSYKYSYKEQWQPKDLKVTFRMYQLNLDHNQARIFQGYWDNYPEHFIENL</sequence>
<dbReference type="PANTHER" id="PTHR43792:SF1">
    <property type="entry name" value="N-ACETYLTRANSFERASE DOMAIN-CONTAINING PROTEIN"/>
    <property type="match status" value="1"/>
</dbReference>
<dbReference type="AlphaFoldDB" id="A0A0S3KAN8"/>
<reference evidence="2 4" key="2">
    <citation type="submission" date="2015-12" db="EMBL/GenBank/DDBJ databases">
        <authorList>
            <person name="Lauer A."/>
            <person name="Humrighouse B."/>
            <person name="Loparev V."/>
            <person name="Shewmaker P.L."/>
            <person name="Whitney A.M."/>
            <person name="McLaughlin R.W."/>
        </authorList>
    </citation>
    <scope>NUCLEOTIDE SEQUENCE [LARGE SCALE GENOMIC DNA]</scope>
    <source>
        <strain evidence="2 4">LMG 23085</strain>
    </source>
</reference>
<dbReference type="EMBL" id="CP013614">
    <property type="protein sequence ID" value="ALS01351.1"/>
    <property type="molecule type" value="Genomic_DNA"/>
</dbReference>
<dbReference type="InterPro" id="IPR016181">
    <property type="entry name" value="Acyl_CoA_acyltransferase"/>
</dbReference>